<dbReference type="KEGG" id="mgot:MgSA37_03501"/>
<protein>
    <submittedName>
        <fullName evidence="1">Uncharacterized protein</fullName>
    </submittedName>
</protein>
<dbReference type="EMBL" id="AP017313">
    <property type="protein sequence ID" value="BAU55319.1"/>
    <property type="molecule type" value="Genomic_DNA"/>
</dbReference>
<name>A0A0X8X436_9SPHI</name>
<proteinExistence type="predicted"/>
<sequence>MQIKDKAKKKIFPIFIGQMPANIYPIFLKSKVFVNFIDFTGENILLSSLYAGFNYERQLQWSANTAF</sequence>
<reference evidence="1 2" key="1">
    <citation type="submission" date="2015-12" db="EMBL/GenBank/DDBJ databases">
        <title>Genome sequence of Mucilaginibacter gotjawali.</title>
        <authorList>
            <person name="Lee J.S."/>
            <person name="Lee K.C."/>
            <person name="Kim K.K."/>
            <person name="Lee B.W."/>
        </authorList>
    </citation>
    <scope>NUCLEOTIDE SEQUENCE [LARGE SCALE GENOMIC DNA]</scope>
    <source>
        <strain evidence="1 2">SA3-7</strain>
    </source>
</reference>
<evidence type="ECO:0000313" key="2">
    <source>
        <dbReference type="Proteomes" id="UP000218263"/>
    </source>
</evidence>
<evidence type="ECO:0000313" key="1">
    <source>
        <dbReference type="EMBL" id="BAU55319.1"/>
    </source>
</evidence>
<gene>
    <name evidence="1" type="ORF">MgSA37_03501</name>
</gene>
<accession>A0A0X8X436</accession>
<keyword evidence="2" id="KW-1185">Reference proteome</keyword>
<organism evidence="1 2">
    <name type="scientific">Mucilaginibacter gotjawali</name>
    <dbReference type="NCBI Taxonomy" id="1550579"/>
    <lineage>
        <taxon>Bacteria</taxon>
        <taxon>Pseudomonadati</taxon>
        <taxon>Bacteroidota</taxon>
        <taxon>Sphingobacteriia</taxon>
        <taxon>Sphingobacteriales</taxon>
        <taxon>Sphingobacteriaceae</taxon>
        <taxon>Mucilaginibacter</taxon>
    </lineage>
</organism>
<dbReference type="Proteomes" id="UP000218263">
    <property type="component" value="Chromosome"/>
</dbReference>
<dbReference type="AlphaFoldDB" id="A0A0X8X436"/>